<keyword evidence="2" id="KW-0812">Transmembrane</keyword>
<feature type="region of interest" description="Disordered" evidence="1">
    <location>
        <begin position="77"/>
        <end position="112"/>
    </location>
</feature>
<dbReference type="Proteomes" id="UP001501594">
    <property type="component" value="Unassembled WGS sequence"/>
</dbReference>
<dbReference type="EMBL" id="BAABAU010000001">
    <property type="protein sequence ID" value="GAA4264699.1"/>
    <property type="molecule type" value="Genomic_DNA"/>
</dbReference>
<keyword evidence="2" id="KW-0472">Membrane</keyword>
<dbReference type="RefSeq" id="WP_344793285.1">
    <property type="nucleotide sequence ID" value="NZ_BAABAU010000001.1"/>
</dbReference>
<keyword evidence="2" id="KW-1133">Transmembrane helix</keyword>
<evidence type="ECO:0000256" key="2">
    <source>
        <dbReference type="SAM" id="Phobius"/>
    </source>
</evidence>
<accession>A0ABP8DY81</accession>
<protein>
    <submittedName>
        <fullName evidence="3">Uncharacterized protein</fullName>
    </submittedName>
</protein>
<sequence length="274" mass="27527">MNHDSPRLDPERASSMRRMLVDTAAGSAALPRRRRPALFVVVAAAVVVALGGGGALAYGLGHAGSGRGQAIAPVRTTSARPLDPATPSKTPDPGGIVDPAGTPSPTPLPTGPDLTDPSSWKITTAGVGPLTLGGSQTAESADAAVSFDVTAPGYSCPVDFYAPKAGVVSPKIVTQAAEGDRIDTILIGELGTAVPAVSPKTPSGIGLGATQAELLATYPGIEDLTVSSDGASTFGQAYGIRDGQGRWLSFSLDADGRVGEIAMSYTKGAAGEFC</sequence>
<reference evidence="4" key="1">
    <citation type="journal article" date="2019" name="Int. J. Syst. Evol. Microbiol.">
        <title>The Global Catalogue of Microorganisms (GCM) 10K type strain sequencing project: providing services to taxonomists for standard genome sequencing and annotation.</title>
        <authorList>
            <consortium name="The Broad Institute Genomics Platform"/>
            <consortium name="The Broad Institute Genome Sequencing Center for Infectious Disease"/>
            <person name="Wu L."/>
            <person name="Ma J."/>
        </authorList>
    </citation>
    <scope>NUCLEOTIDE SEQUENCE [LARGE SCALE GENOMIC DNA]</scope>
    <source>
        <strain evidence="4">JCM 17442</strain>
    </source>
</reference>
<organism evidence="3 4">
    <name type="scientific">Frondihabitans peucedani</name>
    <dbReference type="NCBI Taxonomy" id="598626"/>
    <lineage>
        <taxon>Bacteria</taxon>
        <taxon>Bacillati</taxon>
        <taxon>Actinomycetota</taxon>
        <taxon>Actinomycetes</taxon>
        <taxon>Micrococcales</taxon>
        <taxon>Microbacteriaceae</taxon>
        <taxon>Frondihabitans</taxon>
    </lineage>
</organism>
<evidence type="ECO:0000256" key="1">
    <source>
        <dbReference type="SAM" id="MobiDB-lite"/>
    </source>
</evidence>
<comment type="caution">
    <text evidence="3">The sequence shown here is derived from an EMBL/GenBank/DDBJ whole genome shotgun (WGS) entry which is preliminary data.</text>
</comment>
<evidence type="ECO:0000313" key="4">
    <source>
        <dbReference type="Proteomes" id="UP001501594"/>
    </source>
</evidence>
<name>A0ABP8DY81_9MICO</name>
<keyword evidence="4" id="KW-1185">Reference proteome</keyword>
<gene>
    <name evidence="3" type="ORF">GCM10022256_03110</name>
</gene>
<feature type="transmembrane region" description="Helical" evidence="2">
    <location>
        <begin position="37"/>
        <end position="60"/>
    </location>
</feature>
<evidence type="ECO:0000313" key="3">
    <source>
        <dbReference type="EMBL" id="GAA4264699.1"/>
    </source>
</evidence>
<proteinExistence type="predicted"/>